<dbReference type="Pfam" id="PF02518">
    <property type="entry name" value="HATPase_c"/>
    <property type="match status" value="1"/>
</dbReference>
<keyword evidence="4" id="KW-1003">Cell membrane</keyword>
<comment type="subcellular location">
    <subcellularLocation>
        <location evidence="2">Cell membrane</location>
        <topology evidence="2">Multi-pass membrane protein</topology>
    </subcellularLocation>
</comment>
<dbReference type="NCBIfam" id="NF046044">
    <property type="entry name" value="PnpS"/>
    <property type="match status" value="1"/>
</dbReference>
<evidence type="ECO:0000259" key="12">
    <source>
        <dbReference type="PROSITE" id="PS50109"/>
    </source>
</evidence>
<dbReference type="InterPro" id="IPR003594">
    <property type="entry name" value="HATPase_dom"/>
</dbReference>
<dbReference type="InterPro" id="IPR031967">
    <property type="entry name" value="PhoR_single_Cache-like_dom"/>
</dbReference>
<sequence length="601" mass="67584">MKPFRSRLTLILLLLVGISVLAAGLTMAKVFRDSHIRSLEEYMGREIALLEDLLVLPSSPNEGESIPQTFAENARRLASLTDSRVTFIAKDGRVIGDSQSDPASMDNHLDREEIRTSRADAPGHAVRYSDTLGRDMLYVAAPIVSSGGFDGYIRLSMSLKIVEEGLQRGWLIMGSALAALFLLSAALSYRLAGGLTKPIEHIMDTANRISKLDYDARVGPMRRDEIGQLGASIDNMADSLQAQMHTIRDNESLLQNVLDNMTGGILMIDEEKRIGLVNRQAERMLGIRADRVVGRPYTELKRFYELTRFIEDGLHHKNRMHDELTLFVPEERLISLDGVPMTVLHDDSYHGMLFLFQDVSDIRRLERMRSEFVANVSHELKTPVAAVQGFAETLLSGGVKDEDTARSFLKIIYDEGDRLNRLIGDILDLSKIESRRIQLDYAPVHVLTLFQSVSKVLEGSAEHKRIEIRLQVPEELFVEADEDRMRQIFINLVGNGISYTPEGGRVTIKVEEFLHEEYEEDRVRFSISDNGIGIPKKDLPRIFERFYRVDKARSRISGGTGLGLSIVKHLVELHRGTISVESEFGIGSTFIVELPVLQENP</sequence>
<dbReference type="InterPro" id="IPR035965">
    <property type="entry name" value="PAS-like_dom_sf"/>
</dbReference>
<dbReference type="CDD" id="cd06225">
    <property type="entry name" value="HAMP"/>
    <property type="match status" value="1"/>
</dbReference>
<dbReference type="Pfam" id="PF00989">
    <property type="entry name" value="PAS"/>
    <property type="match status" value="1"/>
</dbReference>
<dbReference type="RefSeq" id="WP_172241711.1">
    <property type="nucleotide sequence ID" value="NZ_BMDD01000005.1"/>
</dbReference>
<dbReference type="InterPro" id="IPR050351">
    <property type="entry name" value="BphY/WalK/GraS-like"/>
</dbReference>
<evidence type="ECO:0000256" key="11">
    <source>
        <dbReference type="ARBA" id="ARBA00023136"/>
    </source>
</evidence>
<evidence type="ECO:0000256" key="5">
    <source>
        <dbReference type="ARBA" id="ARBA00022553"/>
    </source>
</evidence>
<evidence type="ECO:0000256" key="10">
    <source>
        <dbReference type="ARBA" id="ARBA00023012"/>
    </source>
</evidence>
<comment type="caution">
    <text evidence="15">The sequence shown here is derived from an EMBL/GenBank/DDBJ whole genome shotgun (WGS) entry which is preliminary data.</text>
</comment>
<dbReference type="SMART" id="SM00091">
    <property type="entry name" value="PAS"/>
    <property type="match status" value="1"/>
</dbReference>
<organism evidence="15 16">
    <name type="scientific">Saccharibacillus endophyticus</name>
    <dbReference type="NCBI Taxonomy" id="2060666"/>
    <lineage>
        <taxon>Bacteria</taxon>
        <taxon>Bacillati</taxon>
        <taxon>Bacillota</taxon>
        <taxon>Bacilli</taxon>
        <taxon>Bacillales</taxon>
        <taxon>Paenibacillaceae</taxon>
        <taxon>Saccharibacillus</taxon>
    </lineage>
</organism>
<evidence type="ECO:0000313" key="16">
    <source>
        <dbReference type="Proteomes" id="UP000605427"/>
    </source>
</evidence>
<dbReference type="InterPro" id="IPR003661">
    <property type="entry name" value="HisK_dim/P_dom"/>
</dbReference>
<dbReference type="Gene3D" id="6.10.340.10">
    <property type="match status" value="1"/>
</dbReference>
<evidence type="ECO:0000256" key="8">
    <source>
        <dbReference type="ARBA" id="ARBA00022777"/>
    </source>
</evidence>
<protein>
    <recommendedName>
        <fullName evidence="3">histidine kinase</fullName>
        <ecNumber evidence="3">2.7.13.3</ecNumber>
    </recommendedName>
</protein>
<dbReference type="Gene3D" id="1.10.287.130">
    <property type="match status" value="1"/>
</dbReference>
<dbReference type="CDD" id="cd00082">
    <property type="entry name" value="HisKA"/>
    <property type="match status" value="1"/>
</dbReference>
<dbReference type="NCBIfam" id="TIGR00229">
    <property type="entry name" value="sensory_box"/>
    <property type="match status" value="1"/>
</dbReference>
<feature type="domain" description="PAS" evidence="13">
    <location>
        <begin position="250"/>
        <end position="295"/>
    </location>
</feature>
<dbReference type="Pfam" id="PF16736">
    <property type="entry name" value="sCache_like"/>
    <property type="match status" value="1"/>
</dbReference>
<dbReference type="Gene3D" id="3.30.450.20">
    <property type="entry name" value="PAS domain"/>
    <property type="match status" value="1"/>
</dbReference>
<dbReference type="InterPro" id="IPR036097">
    <property type="entry name" value="HisK_dim/P_sf"/>
</dbReference>
<name>A0ABQ2A6P7_9BACL</name>
<keyword evidence="10" id="KW-0902">Two-component regulatory system</keyword>
<accession>A0ABQ2A6P7</accession>
<dbReference type="SMART" id="SM00387">
    <property type="entry name" value="HATPase_c"/>
    <property type="match status" value="1"/>
</dbReference>
<dbReference type="SMART" id="SM00304">
    <property type="entry name" value="HAMP"/>
    <property type="match status" value="1"/>
</dbReference>
<evidence type="ECO:0000313" key="15">
    <source>
        <dbReference type="EMBL" id="GGH85000.1"/>
    </source>
</evidence>
<dbReference type="PROSITE" id="PS50109">
    <property type="entry name" value="HIS_KIN"/>
    <property type="match status" value="1"/>
</dbReference>
<evidence type="ECO:0000256" key="9">
    <source>
        <dbReference type="ARBA" id="ARBA00022840"/>
    </source>
</evidence>
<dbReference type="InterPro" id="IPR036890">
    <property type="entry name" value="HATPase_C_sf"/>
</dbReference>
<dbReference type="Proteomes" id="UP000605427">
    <property type="component" value="Unassembled WGS sequence"/>
</dbReference>
<dbReference type="InterPro" id="IPR000014">
    <property type="entry name" value="PAS"/>
</dbReference>
<dbReference type="InterPro" id="IPR004358">
    <property type="entry name" value="Sig_transdc_His_kin-like_C"/>
</dbReference>
<dbReference type="CDD" id="cd16922">
    <property type="entry name" value="HATPase_EvgS-ArcB-TorS-like"/>
    <property type="match status" value="1"/>
</dbReference>
<comment type="catalytic activity">
    <reaction evidence="1">
        <text>ATP + protein L-histidine = ADP + protein N-phospho-L-histidine.</text>
        <dbReference type="EC" id="2.7.13.3"/>
    </reaction>
</comment>
<dbReference type="PROSITE" id="PS50885">
    <property type="entry name" value="HAMP"/>
    <property type="match status" value="1"/>
</dbReference>
<reference evidence="16" key="1">
    <citation type="journal article" date="2019" name="Int. J. Syst. Evol. Microbiol.">
        <title>The Global Catalogue of Microorganisms (GCM) 10K type strain sequencing project: providing services to taxonomists for standard genome sequencing and annotation.</title>
        <authorList>
            <consortium name="The Broad Institute Genomics Platform"/>
            <consortium name="The Broad Institute Genome Sequencing Center for Infectious Disease"/>
            <person name="Wu L."/>
            <person name="Ma J."/>
        </authorList>
    </citation>
    <scope>NUCLEOTIDE SEQUENCE [LARGE SCALE GENOMIC DNA]</scope>
    <source>
        <strain evidence="16">CCM 8702</strain>
    </source>
</reference>
<dbReference type="Pfam" id="PF00672">
    <property type="entry name" value="HAMP"/>
    <property type="match status" value="1"/>
</dbReference>
<evidence type="ECO:0000259" key="13">
    <source>
        <dbReference type="PROSITE" id="PS50112"/>
    </source>
</evidence>
<dbReference type="PANTHER" id="PTHR45453">
    <property type="entry name" value="PHOSPHATE REGULON SENSOR PROTEIN PHOR"/>
    <property type="match status" value="1"/>
</dbReference>
<keyword evidence="5" id="KW-0597">Phosphoprotein</keyword>
<keyword evidence="9" id="KW-0067">ATP-binding</keyword>
<evidence type="ECO:0000259" key="14">
    <source>
        <dbReference type="PROSITE" id="PS50885"/>
    </source>
</evidence>
<evidence type="ECO:0000256" key="7">
    <source>
        <dbReference type="ARBA" id="ARBA00022741"/>
    </source>
</evidence>
<evidence type="ECO:0000256" key="6">
    <source>
        <dbReference type="ARBA" id="ARBA00022679"/>
    </source>
</evidence>
<dbReference type="Pfam" id="PF00512">
    <property type="entry name" value="HisKA"/>
    <property type="match status" value="1"/>
</dbReference>
<dbReference type="SUPFAM" id="SSF55874">
    <property type="entry name" value="ATPase domain of HSP90 chaperone/DNA topoisomerase II/histidine kinase"/>
    <property type="match status" value="1"/>
</dbReference>
<dbReference type="InterPro" id="IPR003660">
    <property type="entry name" value="HAMP_dom"/>
</dbReference>
<evidence type="ECO:0000256" key="3">
    <source>
        <dbReference type="ARBA" id="ARBA00012438"/>
    </source>
</evidence>
<feature type="domain" description="Histidine kinase" evidence="12">
    <location>
        <begin position="375"/>
        <end position="598"/>
    </location>
</feature>
<dbReference type="EMBL" id="BMDD01000005">
    <property type="protein sequence ID" value="GGH85000.1"/>
    <property type="molecule type" value="Genomic_DNA"/>
</dbReference>
<dbReference type="SUPFAM" id="SSF47384">
    <property type="entry name" value="Homodimeric domain of signal transducing histidine kinase"/>
    <property type="match status" value="1"/>
</dbReference>
<keyword evidence="8 15" id="KW-0418">Kinase</keyword>
<dbReference type="CDD" id="cd00130">
    <property type="entry name" value="PAS"/>
    <property type="match status" value="1"/>
</dbReference>
<dbReference type="InterPro" id="IPR013767">
    <property type="entry name" value="PAS_fold"/>
</dbReference>
<evidence type="ECO:0000256" key="1">
    <source>
        <dbReference type="ARBA" id="ARBA00000085"/>
    </source>
</evidence>
<dbReference type="SUPFAM" id="SSF55785">
    <property type="entry name" value="PYP-like sensor domain (PAS domain)"/>
    <property type="match status" value="1"/>
</dbReference>
<keyword evidence="7" id="KW-0547">Nucleotide-binding</keyword>
<dbReference type="PRINTS" id="PR00344">
    <property type="entry name" value="BCTRLSENSOR"/>
</dbReference>
<keyword evidence="6" id="KW-0808">Transferase</keyword>
<evidence type="ECO:0000256" key="2">
    <source>
        <dbReference type="ARBA" id="ARBA00004651"/>
    </source>
</evidence>
<dbReference type="PROSITE" id="PS50112">
    <property type="entry name" value="PAS"/>
    <property type="match status" value="1"/>
</dbReference>
<dbReference type="EC" id="2.7.13.3" evidence="3"/>
<feature type="domain" description="HAMP" evidence="14">
    <location>
        <begin position="193"/>
        <end position="245"/>
    </location>
</feature>
<dbReference type="PANTHER" id="PTHR45453:SF1">
    <property type="entry name" value="PHOSPHATE REGULON SENSOR PROTEIN PHOR"/>
    <property type="match status" value="1"/>
</dbReference>
<gene>
    <name evidence="15" type="primary">phoR</name>
    <name evidence="15" type="ORF">GCM10007362_41400</name>
</gene>
<keyword evidence="16" id="KW-1185">Reference proteome</keyword>
<dbReference type="SUPFAM" id="SSF158472">
    <property type="entry name" value="HAMP domain-like"/>
    <property type="match status" value="1"/>
</dbReference>
<dbReference type="InterPro" id="IPR005467">
    <property type="entry name" value="His_kinase_dom"/>
</dbReference>
<dbReference type="GO" id="GO:0016301">
    <property type="term" value="F:kinase activity"/>
    <property type="evidence" value="ECO:0007669"/>
    <property type="project" value="UniProtKB-KW"/>
</dbReference>
<dbReference type="SMART" id="SM00388">
    <property type="entry name" value="HisKA"/>
    <property type="match status" value="1"/>
</dbReference>
<dbReference type="Gene3D" id="3.30.565.10">
    <property type="entry name" value="Histidine kinase-like ATPase, C-terminal domain"/>
    <property type="match status" value="1"/>
</dbReference>
<evidence type="ECO:0000256" key="4">
    <source>
        <dbReference type="ARBA" id="ARBA00022475"/>
    </source>
</evidence>
<keyword evidence="11" id="KW-0472">Membrane</keyword>
<proteinExistence type="predicted"/>